<keyword evidence="2" id="KW-1185">Reference proteome</keyword>
<sequence length="33" mass="3834">MTTYLEQAIAQLKNLPPREQDAIAKMILEEIDF</sequence>
<dbReference type="EMBL" id="CP001291">
    <property type="protein sequence ID" value="ACK72655.1"/>
    <property type="molecule type" value="Genomic_DNA"/>
</dbReference>
<reference evidence="2" key="1">
    <citation type="journal article" date="2011" name="MBio">
        <title>Novel metabolic attributes of the genus Cyanothece, comprising a group of unicellular nitrogen-fixing Cyanobacteria.</title>
        <authorList>
            <person name="Bandyopadhyay A."/>
            <person name="Elvitigala T."/>
            <person name="Welsh E."/>
            <person name="Stockel J."/>
            <person name="Liberton M."/>
            <person name="Min H."/>
            <person name="Sherman L.A."/>
            <person name="Pakrasi H.B."/>
        </authorList>
    </citation>
    <scope>NUCLEOTIDE SEQUENCE [LARGE SCALE GENOMIC DNA]</scope>
    <source>
        <strain evidence="2">PCC 7424</strain>
    </source>
</reference>
<protein>
    <submittedName>
        <fullName evidence="1">Uncharacterized protein</fullName>
    </submittedName>
</protein>
<name>B7K6V6_GLOC7</name>
<evidence type="ECO:0000313" key="1">
    <source>
        <dbReference type="EMBL" id="ACK72655.1"/>
    </source>
</evidence>
<organism evidence="1 2">
    <name type="scientific">Gloeothece citriformis (strain PCC 7424)</name>
    <name type="common">Cyanothece sp. (strain PCC 7424)</name>
    <dbReference type="NCBI Taxonomy" id="65393"/>
    <lineage>
        <taxon>Bacteria</taxon>
        <taxon>Bacillati</taxon>
        <taxon>Cyanobacteriota</taxon>
        <taxon>Cyanophyceae</taxon>
        <taxon>Oscillatoriophycideae</taxon>
        <taxon>Chroococcales</taxon>
        <taxon>Aphanothecaceae</taxon>
        <taxon>Gloeothece</taxon>
        <taxon>Gloeothece citriformis</taxon>
    </lineage>
</organism>
<dbReference type="HOGENOM" id="CLU_3381485_0_0_3"/>
<proteinExistence type="predicted"/>
<dbReference type="AlphaFoldDB" id="B7K6V6"/>
<dbReference type="Proteomes" id="UP000002384">
    <property type="component" value="Chromosome"/>
</dbReference>
<evidence type="ECO:0000313" key="2">
    <source>
        <dbReference type="Proteomes" id="UP000002384"/>
    </source>
</evidence>
<accession>B7K6V6</accession>
<gene>
    <name evidence="1" type="ordered locus">PCC7424_4286</name>
</gene>
<dbReference type="KEGG" id="cyc:PCC7424_4286"/>